<protein>
    <submittedName>
        <fullName evidence="1">Uncharacterized protein</fullName>
    </submittedName>
</protein>
<dbReference type="AlphaFoldDB" id="A0A951P927"/>
<dbReference type="Proteomes" id="UP000707356">
    <property type="component" value="Unassembled WGS sequence"/>
</dbReference>
<evidence type="ECO:0000313" key="1">
    <source>
        <dbReference type="EMBL" id="MBW4464830.1"/>
    </source>
</evidence>
<organism evidence="1 2">
    <name type="scientific">Pegethrix bostrychoides GSE-TBD4-15B</name>
    <dbReference type="NCBI Taxonomy" id="2839662"/>
    <lineage>
        <taxon>Bacteria</taxon>
        <taxon>Bacillati</taxon>
        <taxon>Cyanobacteriota</taxon>
        <taxon>Cyanophyceae</taxon>
        <taxon>Oculatellales</taxon>
        <taxon>Oculatellaceae</taxon>
        <taxon>Pegethrix</taxon>
    </lineage>
</organism>
<dbReference type="EMBL" id="JAHHHV010000022">
    <property type="protein sequence ID" value="MBW4464830.1"/>
    <property type="molecule type" value="Genomic_DNA"/>
</dbReference>
<comment type="caution">
    <text evidence="1">The sequence shown here is derived from an EMBL/GenBank/DDBJ whole genome shotgun (WGS) entry which is preliminary data.</text>
</comment>
<evidence type="ECO:0000313" key="2">
    <source>
        <dbReference type="Proteomes" id="UP000707356"/>
    </source>
</evidence>
<name>A0A951P927_9CYAN</name>
<accession>A0A951P927</accession>
<reference evidence="1" key="2">
    <citation type="journal article" date="2022" name="Microbiol. Resour. Announc.">
        <title>Metagenome Sequencing to Explore Phylogenomics of Terrestrial Cyanobacteria.</title>
        <authorList>
            <person name="Ward R.D."/>
            <person name="Stajich J.E."/>
            <person name="Johansen J.R."/>
            <person name="Huntemann M."/>
            <person name="Clum A."/>
            <person name="Foster B."/>
            <person name="Foster B."/>
            <person name="Roux S."/>
            <person name="Palaniappan K."/>
            <person name="Varghese N."/>
            <person name="Mukherjee S."/>
            <person name="Reddy T.B.K."/>
            <person name="Daum C."/>
            <person name="Copeland A."/>
            <person name="Chen I.A."/>
            <person name="Ivanova N.N."/>
            <person name="Kyrpides N.C."/>
            <person name="Shapiro N."/>
            <person name="Eloe-Fadrosh E.A."/>
            <person name="Pietrasiak N."/>
        </authorList>
    </citation>
    <scope>NUCLEOTIDE SEQUENCE</scope>
    <source>
        <strain evidence="1">GSE-TBD4-15B</strain>
    </source>
</reference>
<proteinExistence type="predicted"/>
<sequence>MSTEFNELLQCSGGDSLQIWIVGSRERVMHTINEFQVKRVVSDRSEFSPLIPAPLAPGKYMTLLVR</sequence>
<reference evidence="1" key="1">
    <citation type="submission" date="2021-05" db="EMBL/GenBank/DDBJ databases">
        <authorList>
            <person name="Pietrasiak N."/>
            <person name="Ward R."/>
            <person name="Stajich J.E."/>
            <person name="Kurbessoian T."/>
        </authorList>
    </citation>
    <scope>NUCLEOTIDE SEQUENCE</scope>
    <source>
        <strain evidence="1">GSE-TBD4-15B</strain>
    </source>
</reference>
<gene>
    <name evidence="1" type="ORF">KME07_05235</name>
</gene>